<dbReference type="PANTHER" id="PTHR12110">
    <property type="entry name" value="HYDROXYPYRUVATE ISOMERASE"/>
    <property type="match status" value="1"/>
</dbReference>
<keyword evidence="3" id="KW-1185">Reference proteome</keyword>
<dbReference type="PANTHER" id="PTHR12110:SF21">
    <property type="entry name" value="XYLOSE ISOMERASE-LIKE TIM BARREL DOMAIN-CONTAINING PROTEIN"/>
    <property type="match status" value="1"/>
</dbReference>
<dbReference type="Gene3D" id="3.20.20.150">
    <property type="entry name" value="Divalent-metal-dependent TIM barrel enzymes"/>
    <property type="match status" value="1"/>
</dbReference>
<dbReference type="AlphaFoldDB" id="A0A165FUR7"/>
<accession>A0A165FUR7</accession>
<dbReference type="GO" id="GO:0016853">
    <property type="term" value="F:isomerase activity"/>
    <property type="evidence" value="ECO:0007669"/>
    <property type="project" value="UniProtKB-KW"/>
</dbReference>
<dbReference type="EMBL" id="KV423966">
    <property type="protein sequence ID" value="KZT57225.1"/>
    <property type="molecule type" value="Genomic_DNA"/>
</dbReference>
<proteinExistence type="predicted"/>
<dbReference type="InterPro" id="IPR036237">
    <property type="entry name" value="Xyl_isomerase-like_sf"/>
</dbReference>
<evidence type="ECO:0000259" key="1">
    <source>
        <dbReference type="Pfam" id="PF01261"/>
    </source>
</evidence>
<dbReference type="InterPro" id="IPR050312">
    <property type="entry name" value="IolE/XylAMocC-like"/>
</dbReference>
<dbReference type="InParanoid" id="A0A165FUR7"/>
<dbReference type="STRING" id="1353952.A0A165FUR7"/>
<reference evidence="2 3" key="1">
    <citation type="journal article" date="2016" name="Mol. Biol. Evol.">
        <title>Comparative Genomics of Early-Diverging Mushroom-Forming Fungi Provides Insights into the Origins of Lignocellulose Decay Capabilities.</title>
        <authorList>
            <person name="Nagy L.G."/>
            <person name="Riley R."/>
            <person name="Tritt A."/>
            <person name="Adam C."/>
            <person name="Daum C."/>
            <person name="Floudas D."/>
            <person name="Sun H."/>
            <person name="Yadav J.S."/>
            <person name="Pangilinan J."/>
            <person name="Larsson K.H."/>
            <person name="Matsuura K."/>
            <person name="Barry K."/>
            <person name="Labutti K."/>
            <person name="Kuo R."/>
            <person name="Ohm R.A."/>
            <person name="Bhattacharya S.S."/>
            <person name="Shirouzu T."/>
            <person name="Yoshinaga Y."/>
            <person name="Martin F.M."/>
            <person name="Grigoriev I.V."/>
            <person name="Hibbett D.S."/>
        </authorList>
    </citation>
    <scope>NUCLEOTIDE SEQUENCE [LARGE SCALE GENOMIC DNA]</scope>
    <source>
        <strain evidence="2 3">HHB12733</strain>
    </source>
</reference>
<feature type="domain" description="Xylose isomerase-like TIM barrel" evidence="1">
    <location>
        <begin position="31"/>
        <end position="348"/>
    </location>
</feature>
<evidence type="ECO:0000313" key="3">
    <source>
        <dbReference type="Proteomes" id="UP000076842"/>
    </source>
</evidence>
<dbReference type="OrthoDB" id="5360893at2759"/>
<dbReference type="InterPro" id="IPR013022">
    <property type="entry name" value="Xyl_isomerase-like_TIM-brl"/>
</dbReference>
<keyword evidence="2" id="KW-0413">Isomerase</keyword>
<organism evidence="2 3">
    <name type="scientific">Calocera cornea HHB12733</name>
    <dbReference type="NCBI Taxonomy" id="1353952"/>
    <lineage>
        <taxon>Eukaryota</taxon>
        <taxon>Fungi</taxon>
        <taxon>Dikarya</taxon>
        <taxon>Basidiomycota</taxon>
        <taxon>Agaricomycotina</taxon>
        <taxon>Dacrymycetes</taxon>
        <taxon>Dacrymycetales</taxon>
        <taxon>Dacrymycetaceae</taxon>
        <taxon>Calocera</taxon>
    </lineage>
</organism>
<evidence type="ECO:0000313" key="2">
    <source>
        <dbReference type="EMBL" id="KZT57225.1"/>
    </source>
</evidence>
<name>A0A165FUR7_9BASI</name>
<dbReference type="Proteomes" id="UP000076842">
    <property type="component" value="Unassembled WGS sequence"/>
</dbReference>
<dbReference type="SUPFAM" id="SSF51658">
    <property type="entry name" value="Xylose isomerase-like"/>
    <property type="match status" value="1"/>
</dbReference>
<protein>
    <submittedName>
        <fullName evidence="2">Xylose isomerase-like protein</fullName>
    </submittedName>
</protein>
<sequence>MPLMALYEVPVAIASPSLGMNPAHTLPLKLKAAADAGFGAVEIGMDDLIAYARALNPDLPEAHPKYRATGAPVLEPEPRDPIDEPIWAALKTTAAAVKELCANLGLHILCLQPLSQYEGWPEPMDRHAWAWEKALRWLDLAKELGAEMLQVGSNNELNASAGVEACVQDMRRIAVAAEERGVKIAYEPWCWGAYTNTWEGCWEIVQKADHPALGLCLDTFQIAGSPVYGASPTAATGWINSYTPTLFSLSLKNLTQSVKADKIFFLQISDGAKLDPPLGRGNELDSRWTRGWESRQVWSGARRPLPFRPEKGGYLPVVEITDAVLATGFRGYMSYEIFEKEQEDDDPSVPERWAKDAKRAHDQLMSAVTRKWRRM</sequence>
<gene>
    <name evidence="2" type="ORF">CALCODRAFT_287965</name>
</gene>
<dbReference type="Pfam" id="PF01261">
    <property type="entry name" value="AP_endonuc_2"/>
    <property type="match status" value="1"/>
</dbReference>